<dbReference type="SUPFAM" id="SSF53850">
    <property type="entry name" value="Periplasmic binding protein-like II"/>
    <property type="match status" value="1"/>
</dbReference>
<dbReference type="Pfam" id="PF00496">
    <property type="entry name" value="SBP_bac_5"/>
    <property type="match status" value="1"/>
</dbReference>
<evidence type="ECO:0000313" key="9">
    <source>
        <dbReference type="EMBL" id="SDE44227.1"/>
    </source>
</evidence>
<evidence type="ECO:0000259" key="7">
    <source>
        <dbReference type="Pfam" id="PF00496"/>
    </source>
</evidence>
<evidence type="ECO:0000313" key="8">
    <source>
        <dbReference type="EMBL" id="MDY5152776.1"/>
    </source>
</evidence>
<evidence type="ECO:0000256" key="1">
    <source>
        <dbReference type="ARBA" id="ARBA00004196"/>
    </source>
</evidence>
<dbReference type="EMBL" id="FNAU01000009">
    <property type="protein sequence ID" value="SDE44227.1"/>
    <property type="molecule type" value="Genomic_DNA"/>
</dbReference>
<evidence type="ECO:0000256" key="5">
    <source>
        <dbReference type="SAM" id="MobiDB-lite"/>
    </source>
</evidence>
<dbReference type="Proteomes" id="UP001273799">
    <property type="component" value="Unassembled WGS sequence"/>
</dbReference>
<comment type="subcellular location">
    <subcellularLocation>
        <location evidence="1">Cell envelope</location>
    </subcellularLocation>
</comment>
<dbReference type="Proteomes" id="UP000182744">
    <property type="component" value="Unassembled WGS sequence"/>
</dbReference>
<gene>
    <name evidence="8" type="ORF">R6G71_01745</name>
    <name evidence="9" type="ORF">SAMN05421878_10926</name>
</gene>
<dbReference type="GO" id="GO:0042597">
    <property type="term" value="C:periplasmic space"/>
    <property type="evidence" value="ECO:0007669"/>
    <property type="project" value="UniProtKB-ARBA"/>
</dbReference>
<dbReference type="PROSITE" id="PS51257">
    <property type="entry name" value="PROKAR_LIPOPROTEIN"/>
    <property type="match status" value="1"/>
</dbReference>
<dbReference type="PIRSF" id="PIRSF002741">
    <property type="entry name" value="MppA"/>
    <property type="match status" value="1"/>
</dbReference>
<dbReference type="InterPro" id="IPR039424">
    <property type="entry name" value="SBP_5"/>
</dbReference>
<evidence type="ECO:0000256" key="6">
    <source>
        <dbReference type="SAM" id="SignalP"/>
    </source>
</evidence>
<feature type="domain" description="Solute-binding protein family 5" evidence="7">
    <location>
        <begin position="96"/>
        <end position="439"/>
    </location>
</feature>
<organism evidence="9 10">
    <name type="scientific">Actinobaculum suis</name>
    <dbReference type="NCBI Taxonomy" id="1657"/>
    <lineage>
        <taxon>Bacteria</taxon>
        <taxon>Bacillati</taxon>
        <taxon>Actinomycetota</taxon>
        <taxon>Actinomycetes</taxon>
        <taxon>Actinomycetales</taxon>
        <taxon>Actinomycetaceae</taxon>
        <taxon>Actinobaculum</taxon>
    </lineage>
</organism>
<evidence type="ECO:0000256" key="3">
    <source>
        <dbReference type="ARBA" id="ARBA00022448"/>
    </source>
</evidence>
<evidence type="ECO:0000256" key="2">
    <source>
        <dbReference type="ARBA" id="ARBA00005695"/>
    </source>
</evidence>
<dbReference type="InterPro" id="IPR000914">
    <property type="entry name" value="SBP_5_dom"/>
</dbReference>
<reference evidence="10" key="1">
    <citation type="submission" date="2016-10" db="EMBL/GenBank/DDBJ databases">
        <authorList>
            <person name="Varghese N."/>
        </authorList>
    </citation>
    <scope>NUCLEOTIDE SEQUENCE [LARGE SCALE GENOMIC DNA]</scope>
    <source>
        <strain evidence="10">DSM 20639</strain>
    </source>
</reference>
<feature type="chain" id="PRO_5039026700" evidence="6">
    <location>
        <begin position="26"/>
        <end position="529"/>
    </location>
</feature>
<dbReference type="PANTHER" id="PTHR30290:SF10">
    <property type="entry name" value="PERIPLASMIC OLIGOPEPTIDE-BINDING PROTEIN-RELATED"/>
    <property type="match status" value="1"/>
</dbReference>
<dbReference type="Gene3D" id="3.40.190.10">
    <property type="entry name" value="Periplasmic binding protein-like II"/>
    <property type="match status" value="1"/>
</dbReference>
<sequence>MRKGIFSTKVAAVLAAAALALTACGGGSGKTEGTADASGSAGTSEATQTGTITAGAAYETTDYNPTSTSSALAMGTNWHVVEALYSYDSDFNIRKELAADDTPVEVSDTQYEVKIRPDAAFSDGTPVTADDVIASFEKAMAPENLYASMLSSVKNVEKKDDSTVTINLNHPFTLLKDRLTVVKIVPKSATADELKAKPVGSGPWKYDSITDTGIEMSPNEHYNGPFPAKGAHMHWDIIKDDNARTTAAQDGTIAVMEAVPADRIELLEAAGLKVEEKQGFNLPFLLFNTSKAPFNDARVRQAFHYAIDTQKLIANAMDGKAKEVTGFLPETSQYYNKAKVQYTYNPEKAKELLAEAGVSDLSITLQSTDHPWIEALGPQIKNDLEAVGVKVELNAQASASLYSNNLDVDNATFDVALAPGDPSVFGNDPDMLIRWWYGDNLWTQRRSFMQKGEPEKFQELQNLLDEAVRLEGDARQAKWNEAMDLVAEEAVIYPLFHRTMITAYNPELVEGVTPVTTTGLNLLTAKPLE</sequence>
<feature type="signal peptide" evidence="6">
    <location>
        <begin position="1"/>
        <end position="25"/>
    </location>
</feature>
<dbReference type="PANTHER" id="PTHR30290">
    <property type="entry name" value="PERIPLASMIC BINDING COMPONENT OF ABC TRANSPORTER"/>
    <property type="match status" value="1"/>
</dbReference>
<proteinExistence type="inferred from homology"/>
<accession>A0A1G7CY30</accession>
<feature type="region of interest" description="Disordered" evidence="5">
    <location>
        <begin position="28"/>
        <end position="48"/>
    </location>
</feature>
<dbReference type="Gene3D" id="3.10.105.10">
    <property type="entry name" value="Dipeptide-binding Protein, Domain 3"/>
    <property type="match status" value="1"/>
</dbReference>
<dbReference type="CDD" id="cd00995">
    <property type="entry name" value="PBP2_NikA_DppA_OppA_like"/>
    <property type="match status" value="1"/>
</dbReference>
<dbReference type="GO" id="GO:0015833">
    <property type="term" value="P:peptide transport"/>
    <property type="evidence" value="ECO:0007669"/>
    <property type="project" value="TreeGrafter"/>
</dbReference>
<protein>
    <submittedName>
        <fullName evidence="8">ABC transporter substrate-binding protein</fullName>
    </submittedName>
    <submittedName>
        <fullName evidence="9">ABC-type transport system, substrate-binding protein</fullName>
    </submittedName>
</protein>
<dbReference type="GO" id="GO:1904680">
    <property type="term" value="F:peptide transmembrane transporter activity"/>
    <property type="evidence" value="ECO:0007669"/>
    <property type="project" value="TreeGrafter"/>
</dbReference>
<keyword evidence="3" id="KW-0813">Transport</keyword>
<keyword evidence="10" id="KW-1185">Reference proteome</keyword>
<evidence type="ECO:0000313" key="10">
    <source>
        <dbReference type="Proteomes" id="UP000182744"/>
    </source>
</evidence>
<comment type="similarity">
    <text evidence="2">Belongs to the bacterial solute-binding protein 5 family.</text>
</comment>
<dbReference type="InterPro" id="IPR030678">
    <property type="entry name" value="Peptide/Ni-bd"/>
</dbReference>
<dbReference type="GO" id="GO:0030313">
    <property type="term" value="C:cell envelope"/>
    <property type="evidence" value="ECO:0007669"/>
    <property type="project" value="UniProtKB-SubCell"/>
</dbReference>
<reference evidence="9" key="2">
    <citation type="submission" date="2016-10" db="EMBL/GenBank/DDBJ databases">
        <authorList>
            <person name="de Groot N.N."/>
        </authorList>
    </citation>
    <scope>NUCLEOTIDE SEQUENCE [LARGE SCALE GENOMIC DNA]</scope>
    <source>
        <strain evidence="9">DSM 20639</strain>
    </source>
</reference>
<keyword evidence="4 6" id="KW-0732">Signal</keyword>
<name>A0A1G7CY30_9ACTO</name>
<dbReference type="RefSeq" id="WP_074662723.1">
    <property type="nucleotide sequence ID" value="NZ_FNAU01000009.1"/>
</dbReference>
<dbReference type="EMBL" id="JAWNFU010000001">
    <property type="protein sequence ID" value="MDY5152776.1"/>
    <property type="molecule type" value="Genomic_DNA"/>
</dbReference>
<dbReference type="Gene3D" id="3.90.76.10">
    <property type="entry name" value="Dipeptide-binding Protein, Domain 1"/>
    <property type="match status" value="1"/>
</dbReference>
<evidence type="ECO:0000256" key="4">
    <source>
        <dbReference type="ARBA" id="ARBA00022729"/>
    </source>
</evidence>
<reference evidence="8" key="3">
    <citation type="submission" date="2023-10" db="EMBL/GenBank/DDBJ databases">
        <title>Whole Genome based description of the genera Actinobaculum and Actinotignum reveals a complex phylogenetic relationship within the species included in the genus Actinotignum.</title>
        <authorList>
            <person name="Jensen C.S."/>
            <person name="Dargis R."/>
            <person name="Kemp M."/>
            <person name="Christensen J.J."/>
        </authorList>
    </citation>
    <scope>NUCLEOTIDE SEQUENCE</scope>
    <source>
        <strain evidence="8">Actinobaculum_suis_CCUG19206T</strain>
    </source>
</reference>
<dbReference type="GO" id="GO:0043190">
    <property type="term" value="C:ATP-binding cassette (ABC) transporter complex"/>
    <property type="evidence" value="ECO:0007669"/>
    <property type="project" value="InterPro"/>
</dbReference>
<dbReference type="AlphaFoldDB" id="A0A1G7CY30"/>